<evidence type="ECO:0008006" key="9">
    <source>
        <dbReference type="Google" id="ProtNLM"/>
    </source>
</evidence>
<dbReference type="GO" id="GO:0005886">
    <property type="term" value="C:plasma membrane"/>
    <property type="evidence" value="ECO:0007669"/>
    <property type="project" value="UniProtKB-SubCell"/>
</dbReference>
<dbReference type="InterPro" id="IPR001123">
    <property type="entry name" value="LeuE-type"/>
</dbReference>
<comment type="caution">
    <text evidence="7">The sequence shown here is derived from an EMBL/GenBank/DDBJ whole genome shotgun (WGS) entry which is preliminary data.</text>
</comment>
<sequence>MLGFLSYVTIMAITPGPNNLMALQECRIRGLKGSRAFLLGLFVSFFILDFIALFLTSSMKAISPVFLIILKLIGSLYLAYLIYSLFVSSGKSNQRKRNSSHRFWAGMAVNLTNFKVMLYFLIGYVSFLFPIFQHHFGIIFTWEL</sequence>
<comment type="subcellular location">
    <subcellularLocation>
        <location evidence="1">Cell membrane</location>
        <topology evidence="1">Multi-pass membrane protein</topology>
    </subcellularLocation>
</comment>
<dbReference type="PANTHER" id="PTHR30086">
    <property type="entry name" value="ARGININE EXPORTER PROTEIN ARGO"/>
    <property type="match status" value="1"/>
</dbReference>
<dbReference type="GO" id="GO:0033228">
    <property type="term" value="P:cysteine export across plasma membrane"/>
    <property type="evidence" value="ECO:0007669"/>
    <property type="project" value="TreeGrafter"/>
</dbReference>
<evidence type="ECO:0000256" key="1">
    <source>
        <dbReference type="ARBA" id="ARBA00004651"/>
    </source>
</evidence>
<evidence type="ECO:0000256" key="5">
    <source>
        <dbReference type="ARBA" id="ARBA00023136"/>
    </source>
</evidence>
<keyword evidence="3 6" id="KW-0812">Transmembrane</keyword>
<dbReference type="AlphaFoldDB" id="A0A9W6B2G9"/>
<reference evidence="7" key="2">
    <citation type="journal article" date="2023" name="PLoS ONE">
        <title>Philodulcilactobacillus myokoensis gen. nov., sp. nov., a fructophilic, acidophilic, and agar-phobic lactic acid bacterium isolated from fermented vegetable extracts.</title>
        <authorList>
            <person name="Kouya T."/>
            <person name="Ishiyama Y."/>
            <person name="Ohashi S."/>
            <person name="Kumakubo R."/>
            <person name="Yamazaki T."/>
            <person name="Otaki T."/>
        </authorList>
    </citation>
    <scope>NUCLEOTIDE SEQUENCE</scope>
    <source>
        <strain evidence="7">WR16-4</strain>
    </source>
</reference>
<evidence type="ECO:0000313" key="7">
    <source>
        <dbReference type="EMBL" id="GLB47418.1"/>
    </source>
</evidence>
<keyword evidence="4 6" id="KW-1133">Transmembrane helix</keyword>
<evidence type="ECO:0000256" key="2">
    <source>
        <dbReference type="ARBA" id="ARBA00022475"/>
    </source>
</evidence>
<keyword evidence="2" id="KW-1003">Cell membrane</keyword>
<feature type="transmembrane region" description="Helical" evidence="6">
    <location>
        <begin position="36"/>
        <end position="55"/>
    </location>
</feature>
<gene>
    <name evidence="7" type="ORF">WR164_13970</name>
</gene>
<dbReference type="PANTHER" id="PTHR30086:SF20">
    <property type="entry name" value="ARGININE EXPORTER PROTEIN ARGO-RELATED"/>
    <property type="match status" value="1"/>
</dbReference>
<keyword evidence="5 6" id="KW-0472">Membrane</keyword>
<keyword evidence="8" id="KW-1185">Reference proteome</keyword>
<dbReference type="RefSeq" id="WP_286136958.1">
    <property type="nucleotide sequence ID" value="NZ_BRPL01000004.1"/>
</dbReference>
<feature type="transmembrane region" description="Helical" evidence="6">
    <location>
        <begin position="103"/>
        <end position="127"/>
    </location>
</feature>
<accession>A0A9W6B2G9</accession>
<evidence type="ECO:0000256" key="3">
    <source>
        <dbReference type="ARBA" id="ARBA00022692"/>
    </source>
</evidence>
<reference evidence="7" key="1">
    <citation type="submission" date="2022-07" db="EMBL/GenBank/DDBJ databases">
        <authorList>
            <person name="Kouya T."/>
            <person name="Ishiyama Y."/>
        </authorList>
    </citation>
    <scope>NUCLEOTIDE SEQUENCE</scope>
    <source>
        <strain evidence="7">WR16-4</strain>
    </source>
</reference>
<dbReference type="GO" id="GO:0015171">
    <property type="term" value="F:amino acid transmembrane transporter activity"/>
    <property type="evidence" value="ECO:0007669"/>
    <property type="project" value="TreeGrafter"/>
</dbReference>
<evidence type="ECO:0000256" key="4">
    <source>
        <dbReference type="ARBA" id="ARBA00022989"/>
    </source>
</evidence>
<protein>
    <recommendedName>
        <fullName evidence="9">Lysine transporter LysE</fullName>
    </recommendedName>
</protein>
<evidence type="ECO:0000313" key="8">
    <source>
        <dbReference type="Proteomes" id="UP001144204"/>
    </source>
</evidence>
<dbReference type="Pfam" id="PF01810">
    <property type="entry name" value="LysE"/>
    <property type="match status" value="1"/>
</dbReference>
<feature type="transmembrane region" description="Helical" evidence="6">
    <location>
        <begin position="61"/>
        <end position="83"/>
    </location>
</feature>
<dbReference type="Proteomes" id="UP001144204">
    <property type="component" value="Unassembled WGS sequence"/>
</dbReference>
<name>A0A9W6B2G9_9LACO</name>
<proteinExistence type="predicted"/>
<organism evidence="7 8">
    <name type="scientific">Philodulcilactobacillus myokoensis</name>
    <dbReference type="NCBI Taxonomy" id="2929573"/>
    <lineage>
        <taxon>Bacteria</taxon>
        <taxon>Bacillati</taxon>
        <taxon>Bacillota</taxon>
        <taxon>Bacilli</taxon>
        <taxon>Lactobacillales</taxon>
        <taxon>Lactobacillaceae</taxon>
        <taxon>Philodulcilactobacillus</taxon>
    </lineage>
</organism>
<dbReference type="EMBL" id="BRPL01000004">
    <property type="protein sequence ID" value="GLB47418.1"/>
    <property type="molecule type" value="Genomic_DNA"/>
</dbReference>
<evidence type="ECO:0000256" key="6">
    <source>
        <dbReference type="SAM" id="Phobius"/>
    </source>
</evidence>